<reference evidence="4 5" key="1">
    <citation type="submission" date="2020-08" db="EMBL/GenBank/DDBJ databases">
        <title>Genomic Encyclopedia of Type Strains, Phase IV (KMG-IV): sequencing the most valuable type-strain genomes for metagenomic binning, comparative biology and taxonomic classification.</title>
        <authorList>
            <person name="Goeker M."/>
        </authorList>
    </citation>
    <scope>NUCLEOTIDE SEQUENCE [LARGE SCALE GENOMIC DNA]</scope>
    <source>
        <strain evidence="4 5">DSM 103462</strain>
    </source>
</reference>
<name>A0A7W8LLM9_9SPIR</name>
<evidence type="ECO:0000259" key="3">
    <source>
        <dbReference type="Pfam" id="PF13439"/>
    </source>
</evidence>
<evidence type="ECO:0000313" key="5">
    <source>
        <dbReference type="Proteomes" id="UP000518887"/>
    </source>
</evidence>
<dbReference type="Gene3D" id="3.40.50.2000">
    <property type="entry name" value="Glycogen Phosphorylase B"/>
    <property type="match status" value="2"/>
</dbReference>
<evidence type="ECO:0000259" key="2">
    <source>
        <dbReference type="Pfam" id="PF00534"/>
    </source>
</evidence>
<dbReference type="SUPFAM" id="SSF53756">
    <property type="entry name" value="UDP-Glycosyltransferase/glycogen phosphorylase"/>
    <property type="match status" value="1"/>
</dbReference>
<dbReference type="EMBL" id="JACHFQ010000003">
    <property type="protein sequence ID" value="MBB5225647.1"/>
    <property type="molecule type" value="Genomic_DNA"/>
</dbReference>
<evidence type="ECO:0000256" key="1">
    <source>
        <dbReference type="ARBA" id="ARBA00022679"/>
    </source>
</evidence>
<dbReference type="PANTHER" id="PTHR46401">
    <property type="entry name" value="GLYCOSYLTRANSFERASE WBBK-RELATED"/>
    <property type="match status" value="1"/>
</dbReference>
<dbReference type="Proteomes" id="UP000518887">
    <property type="component" value="Unassembled WGS sequence"/>
</dbReference>
<dbReference type="Pfam" id="PF13439">
    <property type="entry name" value="Glyco_transf_4"/>
    <property type="match status" value="1"/>
</dbReference>
<proteinExistence type="predicted"/>
<dbReference type="InterPro" id="IPR001296">
    <property type="entry name" value="Glyco_trans_1"/>
</dbReference>
<feature type="domain" description="Glycosyltransferase subfamily 4-like N-terminal" evidence="3">
    <location>
        <begin position="16"/>
        <end position="169"/>
    </location>
</feature>
<gene>
    <name evidence="4" type="ORF">HNP76_001004</name>
</gene>
<feature type="domain" description="Glycosyl transferase family 1" evidence="2">
    <location>
        <begin position="190"/>
        <end position="348"/>
    </location>
</feature>
<keyword evidence="1 4" id="KW-0808">Transferase</keyword>
<dbReference type="Pfam" id="PF00534">
    <property type="entry name" value="Glycos_transf_1"/>
    <property type="match status" value="1"/>
</dbReference>
<dbReference type="PANTHER" id="PTHR46401:SF2">
    <property type="entry name" value="GLYCOSYLTRANSFERASE WBBK-RELATED"/>
    <property type="match status" value="1"/>
</dbReference>
<protein>
    <submittedName>
        <fullName evidence="4">Glycosyltransferase involved in cell wall biosynthesis</fullName>
    </submittedName>
</protein>
<accession>A0A7W8LLM9</accession>
<dbReference type="AlphaFoldDB" id="A0A7W8LLM9"/>
<keyword evidence="5" id="KW-1185">Reference proteome</keyword>
<organism evidence="4 5">
    <name type="scientific">Treponema ruminis</name>
    <dbReference type="NCBI Taxonomy" id="744515"/>
    <lineage>
        <taxon>Bacteria</taxon>
        <taxon>Pseudomonadati</taxon>
        <taxon>Spirochaetota</taxon>
        <taxon>Spirochaetia</taxon>
        <taxon>Spirochaetales</taxon>
        <taxon>Treponemataceae</taxon>
        <taxon>Treponema</taxon>
    </lineage>
</organism>
<comment type="caution">
    <text evidence="4">The sequence shown here is derived from an EMBL/GenBank/DDBJ whole genome shotgun (WGS) entry which is preliminary data.</text>
</comment>
<evidence type="ECO:0000313" key="4">
    <source>
        <dbReference type="EMBL" id="MBB5225647.1"/>
    </source>
</evidence>
<dbReference type="CDD" id="cd03809">
    <property type="entry name" value="GT4_MtfB-like"/>
    <property type="match status" value="1"/>
</dbReference>
<dbReference type="GO" id="GO:0016757">
    <property type="term" value="F:glycosyltransferase activity"/>
    <property type="evidence" value="ECO:0007669"/>
    <property type="project" value="InterPro"/>
</dbReference>
<dbReference type="RefSeq" id="WP_184658140.1">
    <property type="nucleotide sequence ID" value="NZ_CP031518.1"/>
</dbReference>
<sequence length="370" mass="41413">MKIGIDTFGCEHGRSGIGSYLTSISQKFQNTDQVQFELFGAEIDRYTYGRDSNIGYESVILPDDDRSEKLWHMFISNAFAKKQKYDAILFPASSYAMPLFFSTPSVAVVNDIVSESFASKTFAERTRIKFCLKHVNKIIAPSMYVKKDLRRLGINQDKIIVVHNGINHSLFYQREIFTGESEMIKPFAIRRPYFLYASTLSSPLKRHVELIKGFEIFKKKTNLPHRLVLSGSEGACAESVKKAAMISPYASDIFITGYFPHESFPALYAGSEGCLFPSEIEGVGLPVLEAMATGVPVACSKSGALQEIAGEKAILFDSSNIEEIADSIEKIAVDSNLRKKMIKEGIEWAQKFDWQKTADETLEVLKSVIN</sequence>
<dbReference type="InterPro" id="IPR028098">
    <property type="entry name" value="Glyco_trans_4-like_N"/>
</dbReference>